<dbReference type="PANTHER" id="PTHR11669">
    <property type="entry name" value="REPLICATION FACTOR C / DNA POLYMERASE III GAMMA-TAU SUBUNIT"/>
    <property type="match status" value="1"/>
</dbReference>
<organism evidence="1">
    <name type="scientific">gut metagenome</name>
    <dbReference type="NCBI Taxonomy" id="749906"/>
    <lineage>
        <taxon>unclassified sequences</taxon>
        <taxon>metagenomes</taxon>
        <taxon>organismal metagenomes</taxon>
    </lineage>
</organism>
<dbReference type="GO" id="GO:0006261">
    <property type="term" value="P:DNA-templated DNA replication"/>
    <property type="evidence" value="ECO:0007669"/>
    <property type="project" value="TreeGrafter"/>
</dbReference>
<dbReference type="Gene3D" id="3.40.50.300">
    <property type="entry name" value="P-loop containing nucleotide triphosphate hydrolases"/>
    <property type="match status" value="1"/>
</dbReference>
<comment type="caution">
    <text evidence="1">The sequence shown here is derived from an EMBL/GenBank/DDBJ whole genome shotgun (WGS) entry which is preliminary data.</text>
</comment>
<dbReference type="SUPFAM" id="SSF52540">
    <property type="entry name" value="P-loop containing nucleoside triphosphate hydrolases"/>
    <property type="match status" value="1"/>
</dbReference>
<dbReference type="Pfam" id="PF13177">
    <property type="entry name" value="DNA_pol3_delta2"/>
    <property type="match status" value="1"/>
</dbReference>
<reference evidence="1" key="1">
    <citation type="journal article" date="2012" name="PLoS ONE">
        <title>Gene sets for utilization of primary and secondary nutrition supplies in the distal gut of endangered iberian lynx.</title>
        <authorList>
            <person name="Alcaide M."/>
            <person name="Messina E."/>
            <person name="Richter M."/>
            <person name="Bargiela R."/>
            <person name="Peplies J."/>
            <person name="Huws S.A."/>
            <person name="Newbold C.J."/>
            <person name="Golyshin P.N."/>
            <person name="Simon M.A."/>
            <person name="Lopez G."/>
            <person name="Yakimov M.M."/>
            <person name="Ferrer M."/>
        </authorList>
    </citation>
    <scope>NUCLEOTIDE SEQUENCE</scope>
</reference>
<protein>
    <submittedName>
        <fullName evidence="1">DNA polymerase III gamma/tau subunit</fullName>
    </submittedName>
</protein>
<evidence type="ECO:0000313" key="1">
    <source>
        <dbReference type="EMBL" id="EJX01630.1"/>
    </source>
</evidence>
<accession>J9GNX7</accession>
<name>J9GNX7_9ZZZZ</name>
<dbReference type="EMBL" id="AMCI01002876">
    <property type="protein sequence ID" value="EJX01630.1"/>
    <property type="molecule type" value="Genomic_DNA"/>
</dbReference>
<dbReference type="AlphaFoldDB" id="J9GNX7"/>
<sequence>MFFKDVIGQEAAKQRLVAEVKEGRIPHAQLICGPEGTGKLPLALAYARYLCCEHPGETDACGSCPSCIKFNKLIHPDLHFAFPIIKKKAGKDSVCDDFLPEWRNLLLKQPYFNLHTWLEQMGAENQQAQIFVKESDEILRKLSLKSSQGSYKVMIIWLPEKMNTECSNKLLKLLEEPPAKTVFLLVSEEPDALLQTIQSRTQRFNIHGIEEEALSQVLQTHYGLQPEDANDIAHRSEGNFLKALENIQLSEENKLFFELFVSLMRLAYQRKIREMKQWSEKVAQMGRERQKNFLAYCQRMIRENFVYNFRQRDLVYMNPEEQHFSMRFAPFINERNVMGMMDKLSEAQLHIEQNVNPKMVFFDFSLKMIVLLVQKRT</sequence>
<dbReference type="PANTHER" id="PTHR11669:SF8">
    <property type="entry name" value="DNA POLYMERASE III SUBUNIT DELTA"/>
    <property type="match status" value="1"/>
</dbReference>
<gene>
    <name evidence="1" type="ORF">EVA_10255</name>
</gene>
<dbReference type="InterPro" id="IPR050238">
    <property type="entry name" value="DNA_Rep/Repair_Clamp_Loader"/>
</dbReference>
<dbReference type="InterPro" id="IPR027417">
    <property type="entry name" value="P-loop_NTPase"/>
</dbReference>
<proteinExistence type="predicted"/>